<dbReference type="InterPro" id="IPR050879">
    <property type="entry name" value="Acyltransferase_3"/>
</dbReference>
<feature type="transmembrane region" description="Helical" evidence="1">
    <location>
        <begin position="239"/>
        <end position="264"/>
    </location>
</feature>
<feature type="domain" description="Acyltransferase 3" evidence="2">
    <location>
        <begin position="50"/>
        <end position="403"/>
    </location>
</feature>
<feature type="transmembrane region" description="Helical" evidence="1">
    <location>
        <begin position="94"/>
        <end position="118"/>
    </location>
</feature>
<organism evidence="3 4">
    <name type="scientific">Podospora bellae-mahoneyi</name>
    <dbReference type="NCBI Taxonomy" id="2093777"/>
    <lineage>
        <taxon>Eukaryota</taxon>
        <taxon>Fungi</taxon>
        <taxon>Dikarya</taxon>
        <taxon>Ascomycota</taxon>
        <taxon>Pezizomycotina</taxon>
        <taxon>Sordariomycetes</taxon>
        <taxon>Sordariomycetidae</taxon>
        <taxon>Sordariales</taxon>
        <taxon>Podosporaceae</taxon>
        <taxon>Podospora</taxon>
    </lineage>
</organism>
<protein>
    <recommendedName>
        <fullName evidence="2">Acyltransferase 3 domain-containing protein</fullName>
    </recommendedName>
</protein>
<dbReference type="EMBL" id="JAFFGZ010000001">
    <property type="protein sequence ID" value="KAK4647738.1"/>
    <property type="molecule type" value="Genomic_DNA"/>
</dbReference>
<evidence type="ECO:0000313" key="3">
    <source>
        <dbReference type="EMBL" id="KAK4647738.1"/>
    </source>
</evidence>
<sequence length="499" mass="56493">MLSPPTASLPRLFLPRQTLFKILLALLPSFLSDRLFPDHKPTYRVHPTSYLDGLRGIASIIVFFCHYTENNFSALTPSHGLNVDRPSSFIQLPYFRIIFSGRPMVHIFFVISGFALSYKPIKALHARDLDKCYTALASSTFRRAFRLFGPCVVSTFMVLCLRQTGYLGPAQETLMEEVWKWKGAVFHQITWGWDWDRDLKPAYDIHLWTIPIEFAHSMLLFMVVLMLSRVKLHVRMGSVLGLMGYCLMCGKWAGFEFLAGLFLAEVFVLKQEGKKQKEWEGEREGTKEGGMVMGPGMLVKGLQVVMILVGLFIGGWPNRSADKTPGISWFLERTPLPFAEMDHLAPQKFWFGLSAVCTVWAVGELDFLRRFFEGGLAQYCGRISYAIYIMHGPVMDTIQASILGHVDISARGKPGDANFKEALPAAGVKGFFGVKTPTQITLSWFFGMWMIGPFVFWAADVFWRVVDNRIVDWGKRLENWCLDEDTGPSPRSQGYSVAA</sequence>
<dbReference type="GeneID" id="87893131"/>
<accession>A0ABR0FUV3</accession>
<keyword evidence="1" id="KW-1133">Transmembrane helix</keyword>
<feature type="transmembrane region" description="Helical" evidence="1">
    <location>
        <begin position="440"/>
        <end position="459"/>
    </location>
</feature>
<dbReference type="PANTHER" id="PTHR23028:SF126">
    <property type="entry name" value="ACYLTRANSFERASE 3 DOMAIN-CONTAINING PROTEIN"/>
    <property type="match status" value="1"/>
</dbReference>
<name>A0ABR0FUV3_9PEZI</name>
<dbReference type="RefSeq" id="XP_062736714.1">
    <property type="nucleotide sequence ID" value="XM_062873649.1"/>
</dbReference>
<dbReference type="PANTHER" id="PTHR23028">
    <property type="entry name" value="ACETYLTRANSFERASE"/>
    <property type="match status" value="1"/>
</dbReference>
<dbReference type="Proteomes" id="UP001322138">
    <property type="component" value="Unassembled WGS sequence"/>
</dbReference>
<keyword evidence="4" id="KW-1185">Reference proteome</keyword>
<comment type="caution">
    <text evidence="3">The sequence shown here is derived from an EMBL/GenBank/DDBJ whole genome shotgun (WGS) entry which is preliminary data.</text>
</comment>
<evidence type="ECO:0000259" key="2">
    <source>
        <dbReference type="Pfam" id="PF01757"/>
    </source>
</evidence>
<reference evidence="3 4" key="1">
    <citation type="journal article" date="2023" name="bioRxiv">
        <title>High-quality genome assemblies of four members of thePodospora anserinaspecies complex.</title>
        <authorList>
            <person name="Ament-Velasquez S.L."/>
            <person name="Vogan A.A."/>
            <person name="Wallerman O."/>
            <person name="Hartmann F."/>
            <person name="Gautier V."/>
            <person name="Silar P."/>
            <person name="Giraud T."/>
            <person name="Johannesson H."/>
        </authorList>
    </citation>
    <scope>NUCLEOTIDE SEQUENCE [LARGE SCALE GENOMIC DNA]</scope>
    <source>
        <strain evidence="3 4">CBS 112042</strain>
    </source>
</reference>
<dbReference type="InterPro" id="IPR002656">
    <property type="entry name" value="Acyl_transf_3_dom"/>
</dbReference>
<evidence type="ECO:0000256" key="1">
    <source>
        <dbReference type="SAM" id="Phobius"/>
    </source>
</evidence>
<dbReference type="Pfam" id="PF01757">
    <property type="entry name" value="Acyl_transf_3"/>
    <property type="match status" value="1"/>
</dbReference>
<proteinExistence type="predicted"/>
<feature type="transmembrane region" description="Helical" evidence="1">
    <location>
        <begin position="297"/>
        <end position="316"/>
    </location>
</feature>
<keyword evidence="1" id="KW-0472">Membrane</keyword>
<keyword evidence="1" id="KW-0812">Transmembrane</keyword>
<gene>
    <name evidence="3" type="ORF">QC761_103940</name>
</gene>
<feature type="transmembrane region" description="Helical" evidence="1">
    <location>
        <begin position="205"/>
        <end position="227"/>
    </location>
</feature>
<evidence type="ECO:0000313" key="4">
    <source>
        <dbReference type="Proteomes" id="UP001322138"/>
    </source>
</evidence>
<feature type="transmembrane region" description="Helical" evidence="1">
    <location>
        <begin position="147"/>
        <end position="165"/>
    </location>
</feature>